<sequence length="58" mass="6776">MFTSSSNVSGCNFHARVRRLLKAQVLDTPVLLTSIHQFRLKQNFTVKWAPQVRFCCFF</sequence>
<evidence type="ECO:0000313" key="1">
    <source>
        <dbReference type="Proteomes" id="UP000887569"/>
    </source>
</evidence>
<proteinExistence type="predicted"/>
<protein>
    <submittedName>
        <fullName evidence="2">Uncharacterized protein</fullName>
    </submittedName>
</protein>
<reference evidence="2" key="1">
    <citation type="submission" date="2022-11" db="UniProtKB">
        <authorList>
            <consortium name="WormBaseParasite"/>
        </authorList>
    </citation>
    <scope>IDENTIFICATION</scope>
</reference>
<dbReference type="WBParaSite" id="PgE021_g002_t01">
    <property type="protein sequence ID" value="PgE021_g002_t01"/>
    <property type="gene ID" value="PgE021_g002"/>
</dbReference>
<name>A0A914ZY32_PARUN</name>
<dbReference type="Proteomes" id="UP000887569">
    <property type="component" value="Unplaced"/>
</dbReference>
<organism evidence="1 2">
    <name type="scientific">Parascaris univalens</name>
    <name type="common">Nematode worm</name>
    <dbReference type="NCBI Taxonomy" id="6257"/>
    <lineage>
        <taxon>Eukaryota</taxon>
        <taxon>Metazoa</taxon>
        <taxon>Ecdysozoa</taxon>
        <taxon>Nematoda</taxon>
        <taxon>Chromadorea</taxon>
        <taxon>Rhabditida</taxon>
        <taxon>Spirurina</taxon>
        <taxon>Ascaridomorpha</taxon>
        <taxon>Ascaridoidea</taxon>
        <taxon>Ascarididae</taxon>
        <taxon>Parascaris</taxon>
    </lineage>
</organism>
<dbReference type="AlphaFoldDB" id="A0A914ZY32"/>
<accession>A0A914ZY32</accession>
<keyword evidence="1" id="KW-1185">Reference proteome</keyword>
<evidence type="ECO:0000313" key="2">
    <source>
        <dbReference type="WBParaSite" id="PgE021_g002_t01"/>
    </source>
</evidence>